<feature type="domain" description="PiggyBac transposable element-derived protein" evidence="1">
    <location>
        <begin position="2"/>
        <end position="107"/>
    </location>
</feature>
<evidence type="ECO:0000259" key="1">
    <source>
        <dbReference type="Pfam" id="PF13843"/>
    </source>
</evidence>
<dbReference type="Pfam" id="PF13843">
    <property type="entry name" value="DDE_Tnp_1_7"/>
    <property type="match status" value="1"/>
</dbReference>
<dbReference type="GeneID" id="136080304"/>
<dbReference type="PANTHER" id="PTHR47272:SF1">
    <property type="entry name" value="PIGGYBAC TRANSPOSABLE ELEMENT-DERIVED PROTEIN 3-LIKE"/>
    <property type="match status" value="1"/>
</dbReference>
<reference evidence="3" key="1">
    <citation type="submission" date="2025-08" db="UniProtKB">
        <authorList>
            <consortium name="RefSeq"/>
        </authorList>
    </citation>
    <scope>IDENTIFICATION</scope>
</reference>
<gene>
    <name evidence="3" type="primary">LOC136080304</name>
</gene>
<dbReference type="Proteomes" id="UP001652625">
    <property type="component" value="Chromosome 05"/>
</dbReference>
<keyword evidence="2" id="KW-1185">Reference proteome</keyword>
<evidence type="ECO:0000313" key="2">
    <source>
        <dbReference type="Proteomes" id="UP001652625"/>
    </source>
</evidence>
<sequence length="108" mass="11845">MGILATGTFRNNRIGKCPLLSEKELKSQGRGSWDNRVDQNSGIHLVKWFDNKAVTLGSTHAGVTGSIKVKRFDSKKKVYVDVTAPDIVLEYNASMGGVDLADMLISLY</sequence>
<accession>A0ABM4BUY1</accession>
<dbReference type="InterPro" id="IPR029526">
    <property type="entry name" value="PGBD"/>
</dbReference>
<dbReference type="PANTHER" id="PTHR47272">
    <property type="entry name" value="DDE_TNP_1_7 DOMAIN-CONTAINING PROTEIN"/>
    <property type="match status" value="1"/>
</dbReference>
<dbReference type="RefSeq" id="XP_065652995.1">
    <property type="nucleotide sequence ID" value="XM_065796923.1"/>
</dbReference>
<protein>
    <submittedName>
        <fullName evidence="3">PiggyBac transposable element-derived protein 2-like</fullName>
    </submittedName>
</protein>
<proteinExistence type="predicted"/>
<name>A0ABM4BUY1_HYDVU</name>
<organism evidence="2 3">
    <name type="scientific">Hydra vulgaris</name>
    <name type="common">Hydra</name>
    <name type="synonym">Hydra attenuata</name>
    <dbReference type="NCBI Taxonomy" id="6087"/>
    <lineage>
        <taxon>Eukaryota</taxon>
        <taxon>Metazoa</taxon>
        <taxon>Cnidaria</taxon>
        <taxon>Hydrozoa</taxon>
        <taxon>Hydroidolina</taxon>
        <taxon>Anthoathecata</taxon>
        <taxon>Aplanulata</taxon>
        <taxon>Hydridae</taxon>
        <taxon>Hydra</taxon>
    </lineage>
</organism>
<evidence type="ECO:0000313" key="3">
    <source>
        <dbReference type="RefSeq" id="XP_065652995.1"/>
    </source>
</evidence>